<dbReference type="AlphaFoldDB" id="A0A645BZN2"/>
<evidence type="ECO:0000256" key="1">
    <source>
        <dbReference type="ARBA" id="ARBA00022763"/>
    </source>
</evidence>
<dbReference type="InterPro" id="IPR043128">
    <property type="entry name" value="Rev_trsase/Diguanyl_cyclase"/>
</dbReference>
<reference evidence="7" key="1">
    <citation type="submission" date="2019-08" db="EMBL/GenBank/DDBJ databases">
        <authorList>
            <person name="Kucharzyk K."/>
            <person name="Murdoch R.W."/>
            <person name="Higgins S."/>
            <person name="Loffler F."/>
        </authorList>
    </citation>
    <scope>NUCLEOTIDE SEQUENCE</scope>
</reference>
<name>A0A645BZN2_9ZZZZ</name>
<dbReference type="SUPFAM" id="SSF56672">
    <property type="entry name" value="DNA/RNA polymerases"/>
    <property type="match status" value="1"/>
</dbReference>
<dbReference type="GO" id="GO:0009432">
    <property type="term" value="P:SOS response"/>
    <property type="evidence" value="ECO:0007669"/>
    <property type="project" value="UniProtKB-KW"/>
</dbReference>
<dbReference type="EMBL" id="VSSQ01023531">
    <property type="protein sequence ID" value="MPM70537.1"/>
    <property type="molecule type" value="Genomic_DNA"/>
</dbReference>
<evidence type="ECO:0000256" key="2">
    <source>
        <dbReference type="ARBA" id="ARBA00023199"/>
    </source>
</evidence>
<gene>
    <name evidence="7" type="primary">umuC_13</name>
    <name evidence="7" type="ORF">SDC9_117492</name>
</gene>
<dbReference type="GO" id="GO:0006281">
    <property type="term" value="P:DNA repair"/>
    <property type="evidence" value="ECO:0007669"/>
    <property type="project" value="UniProtKB-KW"/>
</dbReference>
<dbReference type="GO" id="GO:0003684">
    <property type="term" value="F:damaged DNA binding"/>
    <property type="evidence" value="ECO:0007669"/>
    <property type="project" value="InterPro"/>
</dbReference>
<evidence type="ECO:0000259" key="6">
    <source>
        <dbReference type="PROSITE" id="PS50173"/>
    </source>
</evidence>
<dbReference type="Gene3D" id="3.40.1170.60">
    <property type="match status" value="1"/>
</dbReference>
<comment type="caution">
    <text evidence="7">The sequence shown here is derived from an EMBL/GenBank/DDBJ whole genome shotgun (WGS) entry which is preliminary data.</text>
</comment>
<dbReference type="InterPro" id="IPR050116">
    <property type="entry name" value="DNA_polymerase-Y"/>
</dbReference>
<evidence type="ECO:0000256" key="5">
    <source>
        <dbReference type="SAM" id="MobiDB-lite"/>
    </source>
</evidence>
<dbReference type="InterPro" id="IPR025188">
    <property type="entry name" value="DUF4113"/>
</dbReference>
<sequence>MSEKLYILADANNFFVSCERVFQPRYCQKPVVVLSNNDGCVVSRSAEAKALGIPMGKPYFQLKELLQKKKVKVFSSNFELYSDFSHRLMSLLQAACPDLEQYSVDEAFLPSTLDRKNAQQLAQQLHQNLLQQLSLPVSFGIATSKTLAKLANHLAKKTPTGVFLWPENPLEAQQLLSNTDVHEIWGIGGQSARKLYQMGIQTAWQFQKMNPLLVKSQLGIMGQRIQSELAGQDCLSEIHSSQDQKAILCSRSFGRSLRDQQSLRSALASFVEEACQKLQQQKSCASSFSFFLQQKATAEQLSQRQSQFFHLPQASAYPADFLQLITAELPKLFDASKSYHKAGVCFFDLQKAQHFQASLLEIEQTPKNLRHEKLLDSLQRLRRRFGQHSLHFASSQLDHHWQSRQDRRSPRFSTRLNEIPLAH</sequence>
<accession>A0A645BZN2</accession>
<dbReference type="Gene3D" id="1.10.150.20">
    <property type="entry name" value="5' to 3' exonuclease, C-terminal subdomain"/>
    <property type="match status" value="1"/>
</dbReference>
<dbReference type="InterPro" id="IPR001126">
    <property type="entry name" value="UmuC"/>
</dbReference>
<dbReference type="GO" id="GO:0042276">
    <property type="term" value="P:error-prone translesion synthesis"/>
    <property type="evidence" value="ECO:0007669"/>
    <property type="project" value="TreeGrafter"/>
</dbReference>
<dbReference type="PANTHER" id="PTHR11076:SF34">
    <property type="entry name" value="PROTEIN UMUC"/>
    <property type="match status" value="1"/>
</dbReference>
<evidence type="ECO:0000256" key="4">
    <source>
        <dbReference type="ARBA" id="ARBA00023236"/>
    </source>
</evidence>
<evidence type="ECO:0000313" key="7">
    <source>
        <dbReference type="EMBL" id="MPM70537.1"/>
    </source>
</evidence>
<organism evidence="7">
    <name type="scientific">bioreactor metagenome</name>
    <dbReference type="NCBI Taxonomy" id="1076179"/>
    <lineage>
        <taxon>unclassified sequences</taxon>
        <taxon>metagenomes</taxon>
        <taxon>ecological metagenomes</taxon>
    </lineage>
</organism>
<feature type="region of interest" description="Disordered" evidence="5">
    <location>
        <begin position="401"/>
        <end position="423"/>
    </location>
</feature>
<dbReference type="PROSITE" id="PS50173">
    <property type="entry name" value="UMUC"/>
    <property type="match status" value="1"/>
</dbReference>
<dbReference type="GO" id="GO:0005829">
    <property type="term" value="C:cytosol"/>
    <property type="evidence" value="ECO:0007669"/>
    <property type="project" value="TreeGrafter"/>
</dbReference>
<feature type="domain" description="UmuC" evidence="6">
    <location>
        <begin position="6"/>
        <end position="188"/>
    </location>
</feature>
<keyword evidence="2" id="KW-0741">SOS mutagenesis</keyword>
<keyword evidence="4" id="KW-0742">SOS response</keyword>
<dbReference type="InterPro" id="IPR017961">
    <property type="entry name" value="DNA_pol_Y-fam_little_finger"/>
</dbReference>
<dbReference type="CDD" id="cd01700">
    <property type="entry name" value="PolY_Pol_V_umuC"/>
    <property type="match status" value="1"/>
</dbReference>
<dbReference type="Gene3D" id="3.30.70.270">
    <property type="match status" value="1"/>
</dbReference>
<proteinExistence type="predicted"/>
<evidence type="ECO:0000256" key="3">
    <source>
        <dbReference type="ARBA" id="ARBA00023204"/>
    </source>
</evidence>
<dbReference type="Pfam" id="PF00817">
    <property type="entry name" value="IMS"/>
    <property type="match status" value="1"/>
</dbReference>
<protein>
    <submittedName>
        <fullName evidence="7">Protein UmuC</fullName>
    </submittedName>
</protein>
<dbReference type="Pfam" id="PF13438">
    <property type="entry name" value="DUF4113"/>
    <property type="match status" value="1"/>
</dbReference>
<dbReference type="PANTHER" id="PTHR11076">
    <property type="entry name" value="DNA REPAIR POLYMERASE UMUC / TRANSFERASE FAMILY MEMBER"/>
    <property type="match status" value="1"/>
</dbReference>
<dbReference type="GO" id="GO:0003887">
    <property type="term" value="F:DNA-directed DNA polymerase activity"/>
    <property type="evidence" value="ECO:0007669"/>
    <property type="project" value="TreeGrafter"/>
</dbReference>
<keyword evidence="3" id="KW-0234">DNA repair</keyword>
<dbReference type="Pfam" id="PF11799">
    <property type="entry name" value="IMS_C"/>
    <property type="match status" value="1"/>
</dbReference>
<dbReference type="InterPro" id="IPR043502">
    <property type="entry name" value="DNA/RNA_pol_sf"/>
</dbReference>
<keyword evidence="1" id="KW-0227">DNA damage</keyword>